<dbReference type="GO" id="GO:0016020">
    <property type="term" value="C:membrane"/>
    <property type="evidence" value="ECO:0007669"/>
    <property type="project" value="UniProtKB-SubCell"/>
</dbReference>
<evidence type="ECO:0000313" key="13">
    <source>
        <dbReference type="Proteomes" id="UP000245768"/>
    </source>
</evidence>
<dbReference type="InterPro" id="IPR002403">
    <property type="entry name" value="Cyt_P450_E_grp-IV"/>
</dbReference>
<dbReference type="InterPro" id="IPR001128">
    <property type="entry name" value="Cyt_P450"/>
</dbReference>
<dbReference type="InterPro" id="IPR017972">
    <property type="entry name" value="Cyt_P450_CS"/>
</dbReference>
<evidence type="ECO:0000256" key="5">
    <source>
        <dbReference type="ARBA" id="ARBA00022723"/>
    </source>
</evidence>
<evidence type="ECO:0000256" key="3">
    <source>
        <dbReference type="ARBA" id="ARBA00010617"/>
    </source>
</evidence>
<dbReference type="STRING" id="215250.A0A316YGV5"/>
<keyword evidence="8 11" id="KW-0503">Monooxygenase</keyword>
<evidence type="ECO:0000256" key="11">
    <source>
        <dbReference type="RuleBase" id="RU000461"/>
    </source>
</evidence>
<name>A0A316YGV5_9BASI</name>
<keyword evidence="13" id="KW-1185">Reference proteome</keyword>
<feature type="binding site" description="axial binding residue" evidence="10">
    <location>
        <position position="483"/>
    </location>
    <ligand>
        <name>heme</name>
        <dbReference type="ChEBI" id="CHEBI:30413"/>
    </ligand>
    <ligandPart>
        <name>Fe</name>
        <dbReference type="ChEBI" id="CHEBI:18248"/>
    </ligandPart>
</feature>
<evidence type="ECO:0000256" key="1">
    <source>
        <dbReference type="ARBA" id="ARBA00001971"/>
    </source>
</evidence>
<keyword evidence="9" id="KW-0472">Membrane</keyword>
<dbReference type="Pfam" id="PF00067">
    <property type="entry name" value="p450"/>
    <property type="match status" value="1"/>
</dbReference>
<dbReference type="PANTHER" id="PTHR24304">
    <property type="entry name" value="CYTOCHROME P450 FAMILY 7"/>
    <property type="match status" value="1"/>
</dbReference>
<gene>
    <name evidence="12" type="ORF">FA10DRAFT_268821</name>
</gene>
<dbReference type="FunCoup" id="A0A316YGV5">
    <property type="interactions" value="144"/>
</dbReference>
<dbReference type="FunFam" id="1.10.630.10:FF:000033">
    <property type="entry name" value="14-alpha sterol demethylase"/>
    <property type="match status" value="1"/>
</dbReference>
<dbReference type="InterPro" id="IPR036396">
    <property type="entry name" value="Cyt_P450_sf"/>
</dbReference>
<dbReference type="InterPro" id="IPR050529">
    <property type="entry name" value="CYP450_sterol_14alpha_dmase"/>
</dbReference>
<dbReference type="CDD" id="cd11042">
    <property type="entry name" value="CYP51-like"/>
    <property type="match status" value="1"/>
</dbReference>
<dbReference type="PROSITE" id="PS00086">
    <property type="entry name" value="CYTOCHROME_P450"/>
    <property type="match status" value="1"/>
</dbReference>
<dbReference type="AlphaFoldDB" id="A0A316YGV5"/>
<protein>
    <submittedName>
        <fullName evidence="12">Cytochrome P450</fullName>
    </submittedName>
</protein>
<evidence type="ECO:0000256" key="6">
    <source>
        <dbReference type="ARBA" id="ARBA00023002"/>
    </source>
</evidence>
<dbReference type="PANTHER" id="PTHR24304:SF2">
    <property type="entry name" value="24-HYDROXYCHOLESTEROL 7-ALPHA-HYDROXYLASE"/>
    <property type="match status" value="1"/>
</dbReference>
<evidence type="ECO:0000256" key="2">
    <source>
        <dbReference type="ARBA" id="ARBA00004370"/>
    </source>
</evidence>
<dbReference type="GO" id="GO:0004497">
    <property type="term" value="F:monooxygenase activity"/>
    <property type="evidence" value="ECO:0007669"/>
    <property type="project" value="UniProtKB-KW"/>
</dbReference>
<dbReference type="GO" id="GO:0005506">
    <property type="term" value="F:iron ion binding"/>
    <property type="evidence" value="ECO:0007669"/>
    <property type="project" value="InterPro"/>
</dbReference>
<dbReference type="RefSeq" id="XP_025375855.1">
    <property type="nucleotide sequence ID" value="XM_025522492.1"/>
</dbReference>
<evidence type="ECO:0000313" key="12">
    <source>
        <dbReference type="EMBL" id="PWN88657.1"/>
    </source>
</evidence>
<dbReference type="PRINTS" id="PR00385">
    <property type="entry name" value="P450"/>
</dbReference>
<comment type="subcellular location">
    <subcellularLocation>
        <location evidence="2">Membrane</location>
    </subcellularLocation>
</comment>
<reference evidence="12 13" key="1">
    <citation type="journal article" date="2018" name="Mol. Biol. Evol.">
        <title>Broad Genomic Sampling Reveals a Smut Pathogenic Ancestry of the Fungal Clade Ustilaginomycotina.</title>
        <authorList>
            <person name="Kijpornyongpan T."/>
            <person name="Mondo S.J."/>
            <person name="Barry K."/>
            <person name="Sandor L."/>
            <person name="Lee J."/>
            <person name="Lipzen A."/>
            <person name="Pangilinan J."/>
            <person name="LaButti K."/>
            <person name="Hainaut M."/>
            <person name="Henrissat B."/>
            <person name="Grigoriev I.V."/>
            <person name="Spatafora J.W."/>
            <person name="Aime M.C."/>
        </authorList>
    </citation>
    <scope>NUCLEOTIDE SEQUENCE [LARGE SCALE GENOMIC DNA]</scope>
    <source>
        <strain evidence="12 13">MCA 4198</strain>
    </source>
</reference>
<dbReference type="PRINTS" id="PR00465">
    <property type="entry name" value="EP450IV"/>
</dbReference>
<dbReference type="GO" id="GO:0016705">
    <property type="term" value="F:oxidoreductase activity, acting on paired donors, with incorporation or reduction of molecular oxygen"/>
    <property type="evidence" value="ECO:0007669"/>
    <property type="project" value="InterPro"/>
</dbReference>
<dbReference type="Gene3D" id="1.10.630.10">
    <property type="entry name" value="Cytochrome P450"/>
    <property type="match status" value="1"/>
</dbReference>
<dbReference type="EMBL" id="KZ819638">
    <property type="protein sequence ID" value="PWN88657.1"/>
    <property type="molecule type" value="Genomic_DNA"/>
</dbReference>
<evidence type="ECO:0000256" key="9">
    <source>
        <dbReference type="ARBA" id="ARBA00023136"/>
    </source>
</evidence>
<keyword evidence="4 10" id="KW-0349">Heme</keyword>
<comment type="similarity">
    <text evidence="3 11">Belongs to the cytochrome P450 family.</text>
</comment>
<evidence type="ECO:0000256" key="7">
    <source>
        <dbReference type="ARBA" id="ARBA00023004"/>
    </source>
</evidence>
<comment type="cofactor">
    <cofactor evidence="1 10">
        <name>heme</name>
        <dbReference type="ChEBI" id="CHEBI:30413"/>
    </cofactor>
</comment>
<dbReference type="OrthoDB" id="1055148at2759"/>
<keyword evidence="7 10" id="KW-0408">Iron</keyword>
<evidence type="ECO:0000256" key="8">
    <source>
        <dbReference type="ARBA" id="ARBA00023033"/>
    </source>
</evidence>
<keyword evidence="5 10" id="KW-0479">Metal-binding</keyword>
<dbReference type="Proteomes" id="UP000245768">
    <property type="component" value="Unassembled WGS sequence"/>
</dbReference>
<sequence length="541" mass="59785">MPFVSELSLPLQLLVLASGLTLASVTLNVLAQLCLPASPSSPPLVFHWFPILGSAVSYGTDPYKFFETNRAKHGDVFTFVLLGRKMTVALGAKGSNLVFNGKLSQVSAEAAYHHLVTPVFGKEVVYDVPNAVFMEQKRMVKSGVSNENLRVYLGLIVDEVQQFLSHDARFEAFQSRKPGKSGAVPIFVAMSELIILTASRTLQGPEVRQGLDKSFADLYHDLDAGFTPINFVFPYLPLPANLRRDRAQKQMSDFYRSIVEKRRTHPRDDMDPDMISALMGQKYKNGRSLSDLEIAHIMIAILMAGQHTSSATSSWALLRLGSKPELIEELYQEQVKAYGDGQGGFMPQDFDTQRSSVPLLDAVVRETLRLHPPIHSIMRKVMSPITVPATMSSSASSSRKGDRETLVIPEGHYVMAAPGVSQRDPKIWAQHDDFDPHRWLSEKGPTLQAEAGDGDDTVDYGWGAVSSGSNSAYLPFGAGRHRCIGESFAYIQLGAIIAEFVRRFDWRLPGGKVPEPDYNSMIVLPAPPAHVIFTERAERIP</sequence>
<dbReference type="InParanoid" id="A0A316YGV5"/>
<dbReference type="GO" id="GO:0020037">
    <property type="term" value="F:heme binding"/>
    <property type="evidence" value="ECO:0007669"/>
    <property type="project" value="InterPro"/>
</dbReference>
<dbReference type="SUPFAM" id="SSF48264">
    <property type="entry name" value="Cytochrome P450"/>
    <property type="match status" value="1"/>
</dbReference>
<evidence type="ECO:0000256" key="4">
    <source>
        <dbReference type="ARBA" id="ARBA00022617"/>
    </source>
</evidence>
<keyword evidence="6 11" id="KW-0560">Oxidoreductase</keyword>
<dbReference type="GeneID" id="37044408"/>
<evidence type="ECO:0000256" key="10">
    <source>
        <dbReference type="PIRSR" id="PIRSR602403-1"/>
    </source>
</evidence>
<accession>A0A316YGV5</accession>
<proteinExistence type="inferred from homology"/>
<organism evidence="12 13">
    <name type="scientific">Acaromyces ingoldii</name>
    <dbReference type="NCBI Taxonomy" id="215250"/>
    <lineage>
        <taxon>Eukaryota</taxon>
        <taxon>Fungi</taxon>
        <taxon>Dikarya</taxon>
        <taxon>Basidiomycota</taxon>
        <taxon>Ustilaginomycotina</taxon>
        <taxon>Exobasidiomycetes</taxon>
        <taxon>Exobasidiales</taxon>
        <taxon>Cryptobasidiaceae</taxon>
        <taxon>Acaromyces</taxon>
    </lineage>
</organism>